<evidence type="ECO:0000256" key="2">
    <source>
        <dbReference type="ARBA" id="ARBA00039140"/>
    </source>
</evidence>
<comment type="caution">
    <text evidence="6">The sequence shown here is derived from an EMBL/GenBank/DDBJ whole genome shotgun (WGS) entry which is preliminary data.</text>
</comment>
<evidence type="ECO:0000256" key="1">
    <source>
        <dbReference type="ARBA" id="ARBA00022801"/>
    </source>
</evidence>
<evidence type="ECO:0000313" key="7">
    <source>
        <dbReference type="Proteomes" id="UP001158049"/>
    </source>
</evidence>
<evidence type="ECO:0000313" key="6">
    <source>
        <dbReference type="EMBL" id="SMP53378.1"/>
    </source>
</evidence>
<evidence type="ECO:0000256" key="3">
    <source>
        <dbReference type="ARBA" id="ARBA00048267"/>
    </source>
</evidence>
<dbReference type="InterPro" id="IPR000673">
    <property type="entry name" value="Sig_transdc_resp-reg_Me-estase"/>
</dbReference>
<gene>
    <name evidence="6" type="ORF">SAMN06295970_103278</name>
</gene>
<keyword evidence="4" id="KW-0145">Chemotaxis</keyword>
<keyword evidence="1 4" id="KW-0378">Hydrolase</keyword>
<dbReference type="PANTHER" id="PTHR42872:SF6">
    <property type="entry name" value="PROTEIN-GLUTAMATE METHYLESTERASE_PROTEIN-GLUTAMINE GLUTAMINASE"/>
    <property type="match status" value="1"/>
</dbReference>
<protein>
    <recommendedName>
        <fullName evidence="2">protein-glutamate methylesterase</fullName>
        <ecNumber evidence="2">3.1.1.61</ecNumber>
    </recommendedName>
</protein>
<name>A0ABY1Q0W1_9BURK</name>
<sequence length="346" mass="37497">MTIERMIVAGASAGGVESLIAFTASLPDDFSAPIFVVMHLAPNYVSKLPEILARKCPLPVRHPQDNEKFQPGHVYVAPPDHHMLIEDDCVIVTRGPKENRNRPSVDALFRSAAYYYREKVIGIVLSGALDDGTSGLWNIKRMGGIAIAQELAECMVDSMPASAMQQVDIDHVVSAAAMGPLVDRLVRESVQATPTGSEKVHRVMGLEVSIAVEGDAFEKGIMDVGKLSPFACPECHGVLVELNEGGRSRFRCHTGHAYSSSALIAEISGSVDDSYWKAMRGLEEAAMLLEKAGRELHDENQIAAAGVFRAQAKVARDQALKLRDTVLSSQRYSGDSLLQKAGKDEE</sequence>
<dbReference type="PIRSF" id="PIRSF036461">
    <property type="entry name" value="Chmtx_methlestr"/>
    <property type="match status" value="1"/>
</dbReference>
<feature type="active site" evidence="4">
    <location>
        <position position="12"/>
    </location>
</feature>
<evidence type="ECO:0000259" key="5">
    <source>
        <dbReference type="PROSITE" id="PS50122"/>
    </source>
</evidence>
<dbReference type="InterPro" id="IPR035909">
    <property type="entry name" value="CheB_C"/>
</dbReference>
<keyword evidence="7" id="KW-1185">Reference proteome</keyword>
<reference evidence="6 7" key="1">
    <citation type="submission" date="2017-05" db="EMBL/GenBank/DDBJ databases">
        <authorList>
            <person name="Varghese N."/>
            <person name="Submissions S."/>
        </authorList>
    </citation>
    <scope>NUCLEOTIDE SEQUENCE [LARGE SCALE GENOMIC DNA]</scope>
    <source>
        <strain evidence="6 7">DSM 26001</strain>
    </source>
</reference>
<feature type="active site" evidence="4">
    <location>
        <position position="39"/>
    </location>
</feature>
<dbReference type="EMBL" id="FXUL01000003">
    <property type="protein sequence ID" value="SMP53378.1"/>
    <property type="molecule type" value="Genomic_DNA"/>
</dbReference>
<feature type="domain" description="CheB-type methylesterase" evidence="5">
    <location>
        <begin position="1"/>
        <end position="189"/>
    </location>
</feature>
<proteinExistence type="predicted"/>
<evidence type="ECO:0000256" key="4">
    <source>
        <dbReference type="PROSITE-ProRule" id="PRU00050"/>
    </source>
</evidence>
<dbReference type="RefSeq" id="WP_283441541.1">
    <property type="nucleotide sequence ID" value="NZ_FXUL01000003.1"/>
</dbReference>
<dbReference type="EC" id="3.1.1.61" evidence="2"/>
<comment type="catalytic activity">
    <reaction evidence="3">
        <text>[protein]-L-glutamate 5-O-methyl ester + H2O = L-glutamyl-[protein] + methanol + H(+)</text>
        <dbReference type="Rhea" id="RHEA:23236"/>
        <dbReference type="Rhea" id="RHEA-COMP:10208"/>
        <dbReference type="Rhea" id="RHEA-COMP:10311"/>
        <dbReference type="ChEBI" id="CHEBI:15377"/>
        <dbReference type="ChEBI" id="CHEBI:15378"/>
        <dbReference type="ChEBI" id="CHEBI:17790"/>
        <dbReference type="ChEBI" id="CHEBI:29973"/>
        <dbReference type="ChEBI" id="CHEBI:82795"/>
        <dbReference type="EC" id="3.1.1.61"/>
    </reaction>
</comment>
<dbReference type="Proteomes" id="UP001158049">
    <property type="component" value="Unassembled WGS sequence"/>
</dbReference>
<dbReference type="CDD" id="cd16433">
    <property type="entry name" value="CheB"/>
    <property type="match status" value="1"/>
</dbReference>
<dbReference type="InterPro" id="IPR011247">
    <property type="entry name" value="Chemotax_prot-Glu_Me-esterase"/>
</dbReference>
<dbReference type="Pfam" id="PF01339">
    <property type="entry name" value="CheB_methylest"/>
    <property type="match status" value="1"/>
</dbReference>
<dbReference type="PROSITE" id="PS50122">
    <property type="entry name" value="CHEB"/>
    <property type="match status" value="1"/>
</dbReference>
<feature type="active site" evidence="4">
    <location>
        <position position="131"/>
    </location>
</feature>
<organism evidence="6 7">
    <name type="scientific">Noviherbaspirillum suwonense</name>
    <dbReference type="NCBI Taxonomy" id="1224511"/>
    <lineage>
        <taxon>Bacteria</taxon>
        <taxon>Pseudomonadati</taxon>
        <taxon>Pseudomonadota</taxon>
        <taxon>Betaproteobacteria</taxon>
        <taxon>Burkholderiales</taxon>
        <taxon>Oxalobacteraceae</taxon>
        <taxon>Noviherbaspirillum</taxon>
    </lineage>
</organism>
<accession>A0ABY1Q0W1</accession>
<dbReference type="SUPFAM" id="SSF52738">
    <property type="entry name" value="Methylesterase CheB, C-terminal domain"/>
    <property type="match status" value="1"/>
</dbReference>
<dbReference type="Gene3D" id="3.40.50.180">
    <property type="entry name" value="Methylesterase CheB, C-terminal domain"/>
    <property type="match status" value="1"/>
</dbReference>
<dbReference type="PANTHER" id="PTHR42872">
    <property type="entry name" value="PROTEIN-GLUTAMATE METHYLESTERASE/PROTEIN-GLUTAMINE GLUTAMINASE"/>
    <property type="match status" value="1"/>
</dbReference>